<accession>A0A8E0RST1</accession>
<feature type="region of interest" description="Disordered" evidence="1">
    <location>
        <begin position="1"/>
        <end position="28"/>
    </location>
</feature>
<name>A0A8E0RST1_9TREM</name>
<evidence type="ECO:0000256" key="1">
    <source>
        <dbReference type="SAM" id="MobiDB-lite"/>
    </source>
</evidence>
<proteinExistence type="predicted"/>
<sequence length="128" mass="14495">MDETDLNQESSIASLDDEDSVSVDGSDTSDAMVNLVDIPYSTLESREDDTVAYEMLNPDQLIQHMADITEEVGQIIQVSPTYLRLLLDHFKWDKHALIECYFEHDRSRTFAEASLVDPATLPGEYGFF</sequence>
<dbReference type="OrthoDB" id="6256119at2759"/>
<dbReference type="AlphaFoldDB" id="A0A8E0RST1"/>
<protein>
    <submittedName>
        <fullName evidence="3">Ariadne</fullName>
    </submittedName>
</protein>
<gene>
    <name evidence="3" type="ORF">FBUS_11512</name>
</gene>
<organism evidence="3 4">
    <name type="scientific">Fasciolopsis buskii</name>
    <dbReference type="NCBI Taxonomy" id="27845"/>
    <lineage>
        <taxon>Eukaryota</taxon>
        <taxon>Metazoa</taxon>
        <taxon>Spiralia</taxon>
        <taxon>Lophotrochozoa</taxon>
        <taxon>Platyhelminthes</taxon>
        <taxon>Trematoda</taxon>
        <taxon>Digenea</taxon>
        <taxon>Plagiorchiida</taxon>
        <taxon>Echinostomata</taxon>
        <taxon>Echinostomatoidea</taxon>
        <taxon>Fasciolidae</taxon>
        <taxon>Fasciolopsis</taxon>
    </lineage>
</organism>
<evidence type="ECO:0000313" key="4">
    <source>
        <dbReference type="Proteomes" id="UP000728185"/>
    </source>
</evidence>
<evidence type="ECO:0000259" key="2">
    <source>
        <dbReference type="Pfam" id="PF21235"/>
    </source>
</evidence>
<dbReference type="Pfam" id="PF21235">
    <property type="entry name" value="UBA_ARI1"/>
    <property type="match status" value="1"/>
</dbReference>
<evidence type="ECO:0000313" key="3">
    <source>
        <dbReference type="EMBL" id="KAA0192582.1"/>
    </source>
</evidence>
<reference evidence="3" key="1">
    <citation type="submission" date="2019-05" db="EMBL/GenBank/DDBJ databases">
        <title>Annotation for the trematode Fasciolopsis buski.</title>
        <authorList>
            <person name="Choi Y.-J."/>
        </authorList>
    </citation>
    <scope>NUCLEOTIDE SEQUENCE</scope>
    <source>
        <strain evidence="3">HT</strain>
        <tissue evidence="3">Whole worm</tissue>
    </source>
</reference>
<keyword evidence="4" id="KW-1185">Reference proteome</keyword>
<dbReference type="EMBL" id="LUCM01005588">
    <property type="protein sequence ID" value="KAA0192582.1"/>
    <property type="molecule type" value="Genomic_DNA"/>
</dbReference>
<dbReference type="Proteomes" id="UP000728185">
    <property type="component" value="Unassembled WGS sequence"/>
</dbReference>
<comment type="caution">
    <text evidence="3">The sequence shown here is derived from an EMBL/GenBank/DDBJ whole genome shotgun (WGS) entry which is preliminary data.</text>
</comment>
<dbReference type="InterPro" id="IPR048962">
    <property type="entry name" value="ARIH1-like_UBL"/>
</dbReference>
<feature type="domain" description="E3 ubiquitin-protein ligase ARIH1-like UBA-like" evidence="2">
    <location>
        <begin position="63"/>
        <end position="103"/>
    </location>
</feature>